<keyword evidence="5 7" id="KW-1133">Transmembrane helix</keyword>
<feature type="transmembrane region" description="Helical" evidence="7">
    <location>
        <begin position="102"/>
        <end position="125"/>
    </location>
</feature>
<evidence type="ECO:0000256" key="4">
    <source>
        <dbReference type="ARBA" id="ARBA00022692"/>
    </source>
</evidence>
<accession>A0ABW2C3W4</accession>
<evidence type="ECO:0000259" key="8">
    <source>
        <dbReference type="PROSITE" id="PS50928"/>
    </source>
</evidence>
<keyword evidence="4 7" id="KW-0812">Transmembrane</keyword>
<evidence type="ECO:0000256" key="6">
    <source>
        <dbReference type="ARBA" id="ARBA00023136"/>
    </source>
</evidence>
<dbReference type="RefSeq" id="WP_345403882.1">
    <property type="nucleotide sequence ID" value="NZ_BAABLA010000116.1"/>
</dbReference>
<keyword evidence="6 7" id="KW-0472">Membrane</keyword>
<dbReference type="Proteomes" id="UP001596337">
    <property type="component" value="Unassembled WGS sequence"/>
</dbReference>
<organism evidence="9 10">
    <name type="scientific">Haloechinothrix salitolerans</name>
    <dbReference type="NCBI Taxonomy" id="926830"/>
    <lineage>
        <taxon>Bacteria</taxon>
        <taxon>Bacillati</taxon>
        <taxon>Actinomycetota</taxon>
        <taxon>Actinomycetes</taxon>
        <taxon>Pseudonocardiales</taxon>
        <taxon>Pseudonocardiaceae</taxon>
        <taxon>Haloechinothrix</taxon>
    </lineage>
</organism>
<feature type="domain" description="ABC transmembrane type-1" evidence="8">
    <location>
        <begin position="99"/>
        <end position="278"/>
    </location>
</feature>
<evidence type="ECO:0000256" key="7">
    <source>
        <dbReference type="RuleBase" id="RU363032"/>
    </source>
</evidence>
<dbReference type="InterPro" id="IPR000515">
    <property type="entry name" value="MetI-like"/>
</dbReference>
<reference evidence="10" key="1">
    <citation type="journal article" date="2019" name="Int. J. Syst. Evol. Microbiol.">
        <title>The Global Catalogue of Microorganisms (GCM) 10K type strain sequencing project: providing services to taxonomists for standard genome sequencing and annotation.</title>
        <authorList>
            <consortium name="The Broad Institute Genomics Platform"/>
            <consortium name="The Broad Institute Genome Sequencing Center for Infectious Disease"/>
            <person name="Wu L."/>
            <person name="Ma J."/>
        </authorList>
    </citation>
    <scope>NUCLEOTIDE SEQUENCE [LARGE SCALE GENOMIC DNA]</scope>
    <source>
        <strain evidence="10">KCTC 32255</strain>
    </source>
</reference>
<proteinExistence type="inferred from homology"/>
<feature type="transmembrane region" description="Helical" evidence="7">
    <location>
        <begin position="225"/>
        <end position="244"/>
    </location>
</feature>
<evidence type="ECO:0000313" key="10">
    <source>
        <dbReference type="Proteomes" id="UP001596337"/>
    </source>
</evidence>
<dbReference type="SUPFAM" id="SSF161098">
    <property type="entry name" value="MetI-like"/>
    <property type="match status" value="1"/>
</dbReference>
<comment type="caution">
    <text evidence="9">The sequence shown here is derived from an EMBL/GenBank/DDBJ whole genome shotgun (WGS) entry which is preliminary data.</text>
</comment>
<dbReference type="PROSITE" id="PS50928">
    <property type="entry name" value="ABC_TM1"/>
    <property type="match status" value="1"/>
</dbReference>
<keyword evidence="2 7" id="KW-0813">Transport</keyword>
<dbReference type="InterPro" id="IPR035906">
    <property type="entry name" value="MetI-like_sf"/>
</dbReference>
<evidence type="ECO:0000313" key="9">
    <source>
        <dbReference type="EMBL" id="MFC6869871.1"/>
    </source>
</evidence>
<dbReference type="PANTHER" id="PTHR47737:SF1">
    <property type="entry name" value="GLYCINE BETAINE_PROLINE BETAINE TRANSPORT SYSTEM PERMEASE PROTEIN PROW"/>
    <property type="match status" value="1"/>
</dbReference>
<evidence type="ECO:0000256" key="1">
    <source>
        <dbReference type="ARBA" id="ARBA00004141"/>
    </source>
</evidence>
<sequence length="315" mass="33577">MGDIKAWLQAIEEWRLPLGRWVEQFVDWLTDTFPAFFEFLSDVLFGGYEALADLLIWPMDVVMILILGVLGVLARGWRFGLGGTAALFVISLLNLWDPAMETLALILGSVVIATVLAIPIGIAAARSDIVSNVVRPVLDFMQTMPPLVYLIPAIILFGVGVVPGLIATIIFAMPPGIRLTELGIRQVDQEVVEAGHAFGSAPGEILRQIQLPLARPTIMAGINQVIMLALSMVVLAGFVGAPGLGQEVLSAISRVEIGPGAEAGLSVVILAIYLDRVTAALGTGSGASPGSALSRWRTRFAGRVSVRARTTKEDT</sequence>
<comment type="similarity">
    <text evidence="7">Belongs to the binding-protein-dependent transport system permease family.</text>
</comment>
<keyword evidence="3" id="KW-1003">Cell membrane</keyword>
<gene>
    <name evidence="9" type="ORF">ACFQGD_22270</name>
</gene>
<dbReference type="CDD" id="cd06261">
    <property type="entry name" value="TM_PBP2"/>
    <property type="match status" value="1"/>
</dbReference>
<evidence type="ECO:0000256" key="5">
    <source>
        <dbReference type="ARBA" id="ARBA00022989"/>
    </source>
</evidence>
<keyword evidence="10" id="KW-1185">Reference proteome</keyword>
<protein>
    <submittedName>
        <fullName evidence="9">Proline/glycine betaine ABC transporter permease</fullName>
    </submittedName>
</protein>
<comment type="subcellular location">
    <subcellularLocation>
        <location evidence="7">Cell membrane</location>
        <topology evidence="7">Multi-pass membrane protein</topology>
    </subcellularLocation>
    <subcellularLocation>
        <location evidence="1">Membrane</location>
        <topology evidence="1">Multi-pass membrane protein</topology>
    </subcellularLocation>
</comment>
<evidence type="ECO:0000256" key="2">
    <source>
        <dbReference type="ARBA" id="ARBA00022448"/>
    </source>
</evidence>
<feature type="transmembrane region" description="Helical" evidence="7">
    <location>
        <begin position="54"/>
        <end position="74"/>
    </location>
</feature>
<feature type="transmembrane region" description="Helical" evidence="7">
    <location>
        <begin position="79"/>
        <end position="96"/>
    </location>
</feature>
<dbReference type="Pfam" id="PF00528">
    <property type="entry name" value="BPD_transp_1"/>
    <property type="match status" value="1"/>
</dbReference>
<feature type="transmembrane region" description="Helical" evidence="7">
    <location>
        <begin position="146"/>
        <end position="173"/>
    </location>
</feature>
<name>A0ABW2C3W4_9PSEU</name>
<dbReference type="Gene3D" id="1.10.3720.10">
    <property type="entry name" value="MetI-like"/>
    <property type="match status" value="1"/>
</dbReference>
<dbReference type="EMBL" id="JBHSXX010000001">
    <property type="protein sequence ID" value="MFC6869871.1"/>
    <property type="molecule type" value="Genomic_DNA"/>
</dbReference>
<evidence type="ECO:0000256" key="3">
    <source>
        <dbReference type="ARBA" id="ARBA00022475"/>
    </source>
</evidence>
<dbReference type="PANTHER" id="PTHR47737">
    <property type="entry name" value="GLYCINE BETAINE/PROLINE BETAINE TRANSPORT SYSTEM PERMEASE PROTEIN PROW"/>
    <property type="match status" value="1"/>
</dbReference>